<evidence type="ECO:0000313" key="5">
    <source>
        <dbReference type="Proteomes" id="UP000190951"/>
    </source>
</evidence>
<evidence type="ECO:0000256" key="3">
    <source>
        <dbReference type="SAM" id="MobiDB-lite"/>
    </source>
</evidence>
<feature type="region of interest" description="Disordered" evidence="3">
    <location>
        <begin position="58"/>
        <end position="92"/>
    </location>
</feature>
<feature type="compositionally biased region" description="Basic residues" evidence="3">
    <location>
        <begin position="58"/>
        <end position="71"/>
    </location>
</feature>
<proteinExistence type="predicted"/>
<dbReference type="GO" id="GO:0043565">
    <property type="term" value="F:sequence-specific DNA binding"/>
    <property type="evidence" value="ECO:0007669"/>
    <property type="project" value="InterPro"/>
</dbReference>
<dbReference type="GO" id="GO:0051276">
    <property type="term" value="P:chromosome organization"/>
    <property type="evidence" value="ECO:0007669"/>
    <property type="project" value="InterPro"/>
</dbReference>
<dbReference type="Pfam" id="PF08822">
    <property type="entry name" value="DUF1804"/>
    <property type="match status" value="1"/>
</dbReference>
<protein>
    <submittedName>
        <fullName evidence="4">Uncharacterized protein</fullName>
    </submittedName>
</protein>
<dbReference type="AlphaFoldDB" id="A0A1S8MDT3"/>
<evidence type="ECO:0000313" key="4">
    <source>
        <dbReference type="EMBL" id="URZ11511.1"/>
    </source>
</evidence>
<dbReference type="InterPro" id="IPR005335">
    <property type="entry name" value="Terminase_ssu"/>
</dbReference>
<dbReference type="InterPro" id="IPR038713">
    <property type="entry name" value="Terminase_Gp1_N_sf"/>
</dbReference>
<feature type="compositionally biased region" description="Basic and acidic residues" evidence="3">
    <location>
        <begin position="81"/>
        <end position="92"/>
    </location>
</feature>
<name>A0A1S8MDT3_9CLOT</name>
<keyword evidence="2" id="KW-0231">Viral genome packaging</keyword>
<dbReference type="Pfam" id="PF03592">
    <property type="entry name" value="Terminase_2"/>
    <property type="match status" value="1"/>
</dbReference>
<accession>A0A1S8MDT3</accession>
<evidence type="ECO:0000256" key="1">
    <source>
        <dbReference type="ARBA" id="ARBA00022612"/>
    </source>
</evidence>
<dbReference type="InterPro" id="IPR010921">
    <property type="entry name" value="Trp_repressor/repl_initiator"/>
</dbReference>
<dbReference type="STRING" id="84029.CROST_35660"/>
<dbReference type="KEGG" id="crw:CROST_022280"/>
<dbReference type="PANTHER" id="PTHR41328:SF3">
    <property type="entry name" value="PBSX PHAGE TERMINASE SMALL SUBUNIT"/>
    <property type="match status" value="1"/>
</dbReference>
<dbReference type="Gene3D" id="1.10.10.1400">
    <property type="entry name" value="Terminase, small subunit, N-terminal DNA-binding domain, HTH motif"/>
    <property type="match status" value="1"/>
</dbReference>
<gene>
    <name evidence="4" type="ORF">CROST_022280</name>
</gene>
<dbReference type="Proteomes" id="UP000190951">
    <property type="component" value="Chromosome"/>
</dbReference>
<keyword evidence="5" id="KW-1185">Reference proteome</keyword>
<reference evidence="4 5" key="1">
    <citation type="submission" date="2022-04" db="EMBL/GenBank/DDBJ databases">
        <title>Genome sequence of C. roseum typestrain.</title>
        <authorList>
            <person name="Poehlein A."/>
            <person name="Schoch T."/>
            <person name="Duerre P."/>
            <person name="Daniel R."/>
        </authorList>
    </citation>
    <scope>NUCLEOTIDE SEQUENCE [LARGE SCALE GENOMIC DNA]</scope>
    <source>
        <strain evidence="4 5">DSM 7320</strain>
    </source>
</reference>
<sequence>MNNARAPDKKELIRKAYEAGEGSFQYLADKYGVKVGTIKSWSKRDRENGEPWIKIKRKTRHATKRKKKATKQKTEANATEMKTEKVAKDGKEEKTFSNDKMVEAYKLTERQKLFAEIYVRTPIAYKAAIKAGYSPSTAYVESSRLLRVAKVKAYIDYLKELKRQSIMLEVEDLVDLNMRIAFGDIKDYVSFGQRRVPIINNGKVVMMENSVTGQEEVLTKKINVVELKEDFEVDGEIISEIKTSRQGTSVKLEDRQKAIQWLTDYFGWNPDSKYKKDFDNKKLQLERERLDHQKEVDKNKMW</sequence>
<evidence type="ECO:0000256" key="2">
    <source>
        <dbReference type="ARBA" id="ARBA00023219"/>
    </source>
</evidence>
<dbReference type="RefSeq" id="WP_077832816.1">
    <property type="nucleotide sequence ID" value="NZ_CP096983.1"/>
</dbReference>
<organism evidence="4 5">
    <name type="scientific">Clostridium felsineum</name>
    <dbReference type="NCBI Taxonomy" id="36839"/>
    <lineage>
        <taxon>Bacteria</taxon>
        <taxon>Bacillati</taxon>
        <taxon>Bacillota</taxon>
        <taxon>Clostridia</taxon>
        <taxon>Eubacteriales</taxon>
        <taxon>Clostridiaceae</taxon>
        <taxon>Clostridium</taxon>
    </lineage>
</organism>
<dbReference type="InterPro" id="IPR014926">
    <property type="entry name" value="Phage_D3112_Orf24"/>
</dbReference>
<dbReference type="EMBL" id="CP096983">
    <property type="protein sequence ID" value="URZ11511.1"/>
    <property type="molecule type" value="Genomic_DNA"/>
</dbReference>
<keyword evidence="1" id="KW-1188">Viral release from host cell</keyword>
<dbReference type="PANTHER" id="PTHR41328">
    <property type="entry name" value="TERMINASE SMALL SUBUNIT-RELATED"/>
    <property type="match status" value="1"/>
</dbReference>
<dbReference type="InterPro" id="IPR052404">
    <property type="entry name" value="SPP1-like_terminase"/>
</dbReference>
<dbReference type="SUPFAM" id="SSF48295">
    <property type="entry name" value="TrpR-like"/>
    <property type="match status" value="1"/>
</dbReference>